<evidence type="ECO:0000256" key="4">
    <source>
        <dbReference type="ARBA" id="ARBA00023136"/>
    </source>
</evidence>
<gene>
    <name evidence="7" type="ORF">DI564_15240</name>
</gene>
<dbReference type="Proteomes" id="UP000249046">
    <property type="component" value="Unassembled WGS sequence"/>
</dbReference>
<keyword evidence="3 6" id="KW-0732">Signal</keyword>
<evidence type="ECO:0000256" key="2">
    <source>
        <dbReference type="ARBA" id="ARBA00005722"/>
    </source>
</evidence>
<dbReference type="Pfam" id="PF06629">
    <property type="entry name" value="MipA"/>
    <property type="match status" value="1"/>
</dbReference>
<evidence type="ECO:0000256" key="6">
    <source>
        <dbReference type="SAM" id="SignalP"/>
    </source>
</evidence>
<evidence type="ECO:0000256" key="3">
    <source>
        <dbReference type="ARBA" id="ARBA00022729"/>
    </source>
</evidence>
<accession>A0A2W5M0J5</accession>
<name>A0A2W5M0J5_9GAMM</name>
<organism evidence="7 8">
    <name type="scientific">Rhodanobacter denitrificans</name>
    <dbReference type="NCBI Taxonomy" id="666685"/>
    <lineage>
        <taxon>Bacteria</taxon>
        <taxon>Pseudomonadati</taxon>
        <taxon>Pseudomonadota</taxon>
        <taxon>Gammaproteobacteria</taxon>
        <taxon>Lysobacterales</taxon>
        <taxon>Rhodanobacteraceae</taxon>
        <taxon>Rhodanobacter</taxon>
    </lineage>
</organism>
<proteinExistence type="inferred from homology"/>
<sequence>MNATFRNTVSRLVLLALPASALAQEPAPPAGIWSVGIGAAVIDSPYAGEGSRVRPFPLITYEGERFFFRGISGGAHLYRSGGFTVDALVSARLQGFDIDDLGSAELLANGLDASRLSDRDDGLDAGFRASYGSTWGTVAFEAVHDVTDASGGYELSLDYRYTWRFDRTALTAEAGASWLSADLAGYYFGTLDEEVARGVAAYSPGSSIVPNVGLTVTHAIGSSRWQLIGSAQYQFLPSELADSPLLERDRDGFGRVMLGLSRRF</sequence>
<dbReference type="EMBL" id="QFPO01000018">
    <property type="protein sequence ID" value="PZQ10843.1"/>
    <property type="molecule type" value="Genomic_DNA"/>
</dbReference>
<evidence type="ECO:0000256" key="5">
    <source>
        <dbReference type="ARBA" id="ARBA00023237"/>
    </source>
</evidence>
<dbReference type="PANTHER" id="PTHR38776">
    <property type="entry name" value="MLTA-INTERACTING PROTEIN-RELATED"/>
    <property type="match status" value="1"/>
</dbReference>
<protein>
    <submittedName>
        <fullName evidence="7">MipA/OmpV family protein</fullName>
    </submittedName>
</protein>
<dbReference type="AlphaFoldDB" id="A0A2W5M0J5"/>
<keyword evidence="4" id="KW-0472">Membrane</keyword>
<dbReference type="PANTHER" id="PTHR38776:SF1">
    <property type="entry name" value="MLTA-INTERACTING PROTEIN-RELATED"/>
    <property type="match status" value="1"/>
</dbReference>
<comment type="similarity">
    <text evidence="2">Belongs to the MipA/OmpV family.</text>
</comment>
<feature type="chain" id="PRO_5016119874" evidence="6">
    <location>
        <begin position="24"/>
        <end position="264"/>
    </location>
</feature>
<dbReference type="GO" id="GO:0009279">
    <property type="term" value="C:cell outer membrane"/>
    <property type="evidence" value="ECO:0007669"/>
    <property type="project" value="UniProtKB-SubCell"/>
</dbReference>
<evidence type="ECO:0000313" key="7">
    <source>
        <dbReference type="EMBL" id="PZQ10843.1"/>
    </source>
</evidence>
<reference evidence="7 8" key="1">
    <citation type="submission" date="2017-08" db="EMBL/GenBank/DDBJ databases">
        <title>Infants hospitalized years apart are colonized by the same room-sourced microbial strains.</title>
        <authorList>
            <person name="Brooks B."/>
            <person name="Olm M.R."/>
            <person name="Firek B.A."/>
            <person name="Baker R."/>
            <person name="Thomas B.C."/>
            <person name="Morowitz M.J."/>
            <person name="Banfield J.F."/>
        </authorList>
    </citation>
    <scope>NUCLEOTIDE SEQUENCE [LARGE SCALE GENOMIC DNA]</scope>
    <source>
        <strain evidence="7">S2_005_003_R2_42</strain>
    </source>
</reference>
<dbReference type="GO" id="GO:0009252">
    <property type="term" value="P:peptidoglycan biosynthetic process"/>
    <property type="evidence" value="ECO:0007669"/>
    <property type="project" value="TreeGrafter"/>
</dbReference>
<feature type="signal peptide" evidence="6">
    <location>
        <begin position="1"/>
        <end position="23"/>
    </location>
</feature>
<comment type="caution">
    <text evidence="7">The sequence shown here is derived from an EMBL/GenBank/DDBJ whole genome shotgun (WGS) entry which is preliminary data.</text>
</comment>
<keyword evidence="5" id="KW-0998">Cell outer membrane</keyword>
<dbReference type="InterPro" id="IPR010583">
    <property type="entry name" value="MipA"/>
</dbReference>
<comment type="subcellular location">
    <subcellularLocation>
        <location evidence="1">Cell outer membrane</location>
    </subcellularLocation>
</comment>
<evidence type="ECO:0000313" key="8">
    <source>
        <dbReference type="Proteomes" id="UP000249046"/>
    </source>
</evidence>
<evidence type="ECO:0000256" key="1">
    <source>
        <dbReference type="ARBA" id="ARBA00004442"/>
    </source>
</evidence>